<dbReference type="eggNOG" id="KOG0066">
    <property type="taxonomic scope" value="Eukaryota"/>
</dbReference>
<feature type="domain" description="ABC transporter" evidence="5">
    <location>
        <begin position="184"/>
        <end position="380"/>
    </location>
</feature>
<keyword evidence="3" id="KW-0067">ATP-binding</keyword>
<dbReference type="PROSITE" id="PS00211">
    <property type="entry name" value="ABC_TRANSPORTER_1"/>
    <property type="match status" value="1"/>
</dbReference>
<dbReference type="Gene3D" id="3.40.50.300">
    <property type="entry name" value="P-loop containing nucleotide triphosphate hydrolases"/>
    <property type="match status" value="2"/>
</dbReference>
<proteinExistence type="predicted"/>
<evidence type="ECO:0000259" key="5">
    <source>
        <dbReference type="PROSITE" id="PS50893"/>
    </source>
</evidence>
<keyword evidence="2" id="KW-0547">Nucleotide-binding</keyword>
<dbReference type="InterPro" id="IPR003439">
    <property type="entry name" value="ABC_transporter-like_ATP-bd"/>
</dbReference>
<dbReference type="PANTHER" id="PTHR19211">
    <property type="entry name" value="ATP-BINDING TRANSPORT PROTEIN-RELATED"/>
    <property type="match status" value="1"/>
</dbReference>
<reference evidence="6" key="2">
    <citation type="submission" date="2018-08" db="UniProtKB">
        <authorList>
            <consortium name="EnsemblPlants"/>
        </authorList>
    </citation>
    <scope>IDENTIFICATION</scope>
    <source>
        <strain evidence="6">Yugu1</strain>
    </source>
</reference>
<dbReference type="Pfam" id="PF00005">
    <property type="entry name" value="ABC_tran"/>
    <property type="match status" value="2"/>
</dbReference>
<dbReference type="InParanoid" id="K3YC60"/>
<evidence type="ECO:0000313" key="6">
    <source>
        <dbReference type="EnsemblPlants" id="KQK99190"/>
    </source>
</evidence>
<name>K3YC60_SETIT</name>
<organism evidence="6 7">
    <name type="scientific">Setaria italica</name>
    <name type="common">Foxtail millet</name>
    <name type="synonym">Panicum italicum</name>
    <dbReference type="NCBI Taxonomy" id="4555"/>
    <lineage>
        <taxon>Eukaryota</taxon>
        <taxon>Viridiplantae</taxon>
        <taxon>Streptophyta</taxon>
        <taxon>Embryophyta</taxon>
        <taxon>Tracheophyta</taxon>
        <taxon>Spermatophyta</taxon>
        <taxon>Magnoliopsida</taxon>
        <taxon>Liliopsida</taxon>
        <taxon>Poales</taxon>
        <taxon>Poaceae</taxon>
        <taxon>PACMAD clade</taxon>
        <taxon>Panicoideae</taxon>
        <taxon>Panicodae</taxon>
        <taxon>Paniceae</taxon>
        <taxon>Cenchrinae</taxon>
        <taxon>Setaria</taxon>
    </lineage>
</organism>
<dbReference type="InterPro" id="IPR027417">
    <property type="entry name" value="P-loop_NTPase"/>
</dbReference>
<accession>K3YC60</accession>
<feature type="compositionally biased region" description="Basic and acidic residues" evidence="4">
    <location>
        <begin position="74"/>
        <end position="88"/>
    </location>
</feature>
<evidence type="ECO:0000256" key="2">
    <source>
        <dbReference type="ARBA" id="ARBA00022741"/>
    </source>
</evidence>
<dbReference type="STRING" id="4555.K3YC60"/>
<dbReference type="InterPro" id="IPR017871">
    <property type="entry name" value="ABC_transporter-like_CS"/>
</dbReference>
<dbReference type="SMART" id="SM00382">
    <property type="entry name" value="AAA"/>
    <property type="match status" value="2"/>
</dbReference>
<dbReference type="SUPFAM" id="SSF52540">
    <property type="entry name" value="P-loop containing nucleoside triphosphate hydrolases"/>
    <property type="match status" value="2"/>
</dbReference>
<dbReference type="FunFam" id="3.40.50.300:FF:001197">
    <property type="entry name" value="Putative ATP-binding cassette family ATPase"/>
    <property type="match status" value="1"/>
</dbReference>
<dbReference type="EnsemblPlants" id="KQK99190">
    <property type="protein sequence ID" value="KQK99190"/>
    <property type="gene ID" value="SETIT_011804mg"/>
</dbReference>
<sequence>MARLEGNLSTHTGRDEECQKTQATLSGERGRALIGPRPNASRSPTAEDLIPTEAPYRRRHQARSAAAADDDDRDANRQDHPLARRRENCSTGGQIQASQDLAALVARASRAAVDVNTAARSLREVKKDERRKLEAAARAETAARDAAAALWDNPDAYVVTIGGRVLRAGDDAAAAAFTANARDVVVEDFDVSVPGAVTLFEGASLRVSHGRRYGLVGPNGKGKSTLLKLLNWRKLPEDPRPVIELEASGDAAGNGWLCEVYNELTLRGWASARARTSKILAGLGFDQAKQARPTSTFSGGWIKRIALAGALFVQPALLLLDEPTNHLDLQAVLWLEEYLSAHFLNAVCDELPQRRGNFDAFVRSYEQKKATAMKEHEKLAKAARKGGRKAPKNYEDFKLSGVDADIAMGQRVAVVGPNGSGKSTFLKLLAGELVPTEGEARRSHKLRIGLYSQHFCDSLPKDRSAVQYLLEKHPHLQSKPGEARAMLGKFGLPKENHLTLIDKLSGGQKARVVLASIALGEPHVLLLDEPTNNLDMQSIDALADALDEFAGGVVIISHDSRLITRLCADENRSEVWVVQDGMVRPYGGSFAEYRDDLLEDIRKEMAMD</sequence>
<dbReference type="GO" id="GO:0016887">
    <property type="term" value="F:ATP hydrolysis activity"/>
    <property type="evidence" value="ECO:0007669"/>
    <property type="project" value="InterPro"/>
</dbReference>
<dbReference type="AlphaFoldDB" id="K3YC60"/>
<feature type="domain" description="ABC transporter" evidence="5">
    <location>
        <begin position="374"/>
        <end position="605"/>
    </location>
</feature>
<feature type="region of interest" description="Disordered" evidence="4">
    <location>
        <begin position="1"/>
        <end position="94"/>
    </location>
</feature>
<dbReference type="Gramene" id="KQK99190">
    <property type="protein sequence ID" value="KQK99190"/>
    <property type="gene ID" value="SETIT_011804mg"/>
</dbReference>
<dbReference type="PROSITE" id="PS50893">
    <property type="entry name" value="ABC_TRANSPORTER_2"/>
    <property type="match status" value="2"/>
</dbReference>
<dbReference type="GO" id="GO:0005524">
    <property type="term" value="F:ATP binding"/>
    <property type="evidence" value="ECO:0000318"/>
    <property type="project" value="GO_Central"/>
</dbReference>
<dbReference type="PANTHER" id="PTHR19211:SF62">
    <property type="entry name" value="OS04G0658400 PROTEIN"/>
    <property type="match status" value="1"/>
</dbReference>
<dbReference type="EMBL" id="AGNK02004526">
    <property type="status" value="NOT_ANNOTATED_CDS"/>
    <property type="molecule type" value="Genomic_DNA"/>
</dbReference>
<evidence type="ECO:0000256" key="3">
    <source>
        <dbReference type="ARBA" id="ARBA00022840"/>
    </source>
</evidence>
<evidence type="ECO:0000313" key="7">
    <source>
        <dbReference type="Proteomes" id="UP000004995"/>
    </source>
</evidence>
<dbReference type="Proteomes" id="UP000004995">
    <property type="component" value="Unassembled WGS sequence"/>
</dbReference>
<keyword evidence="1" id="KW-0677">Repeat</keyword>
<dbReference type="CDD" id="cd03221">
    <property type="entry name" value="ABCF_EF-3"/>
    <property type="match status" value="2"/>
</dbReference>
<evidence type="ECO:0000256" key="4">
    <source>
        <dbReference type="SAM" id="MobiDB-lite"/>
    </source>
</evidence>
<dbReference type="InterPro" id="IPR003593">
    <property type="entry name" value="AAA+_ATPase"/>
</dbReference>
<dbReference type="InterPro" id="IPR050611">
    <property type="entry name" value="ABCF"/>
</dbReference>
<protein>
    <recommendedName>
        <fullName evidence="5">ABC transporter domain-containing protein</fullName>
    </recommendedName>
</protein>
<reference evidence="7" key="1">
    <citation type="journal article" date="2012" name="Nat. Biotechnol.">
        <title>Reference genome sequence of the model plant Setaria.</title>
        <authorList>
            <person name="Bennetzen J.L."/>
            <person name="Schmutz J."/>
            <person name="Wang H."/>
            <person name="Percifield R."/>
            <person name="Hawkins J."/>
            <person name="Pontaroli A.C."/>
            <person name="Estep M."/>
            <person name="Feng L."/>
            <person name="Vaughn J.N."/>
            <person name="Grimwood J."/>
            <person name="Jenkins J."/>
            <person name="Barry K."/>
            <person name="Lindquist E."/>
            <person name="Hellsten U."/>
            <person name="Deshpande S."/>
            <person name="Wang X."/>
            <person name="Wu X."/>
            <person name="Mitros T."/>
            <person name="Triplett J."/>
            <person name="Yang X."/>
            <person name="Ye C.Y."/>
            <person name="Mauro-Herrera M."/>
            <person name="Wang L."/>
            <person name="Li P."/>
            <person name="Sharma M."/>
            <person name="Sharma R."/>
            <person name="Ronald P.C."/>
            <person name="Panaud O."/>
            <person name="Kellogg E.A."/>
            <person name="Brutnell T.P."/>
            <person name="Doust A.N."/>
            <person name="Tuskan G.A."/>
            <person name="Rokhsar D."/>
            <person name="Devos K.M."/>
        </authorList>
    </citation>
    <scope>NUCLEOTIDE SEQUENCE [LARGE SCALE GENOMIC DNA]</scope>
    <source>
        <strain evidence="7">cv. Yugu1</strain>
    </source>
</reference>
<dbReference type="HOGENOM" id="CLU_000604_36_6_1"/>
<keyword evidence="7" id="KW-1185">Reference proteome</keyword>
<evidence type="ECO:0000256" key="1">
    <source>
        <dbReference type="ARBA" id="ARBA00022737"/>
    </source>
</evidence>